<dbReference type="SUPFAM" id="SSF53807">
    <property type="entry name" value="Helical backbone' metal receptor"/>
    <property type="match status" value="1"/>
</dbReference>
<evidence type="ECO:0000256" key="3">
    <source>
        <dbReference type="ARBA" id="ARBA00022729"/>
    </source>
</evidence>
<keyword evidence="2 4" id="KW-0813">Transport</keyword>
<protein>
    <submittedName>
        <fullName evidence="5">Adhesion protein</fullName>
    </submittedName>
</protein>
<proteinExistence type="inferred from homology"/>
<gene>
    <name evidence="5" type="ORF">WA04_10965</name>
</gene>
<dbReference type="PRINTS" id="PR00691">
    <property type="entry name" value="ADHESINB"/>
</dbReference>
<evidence type="ECO:0000256" key="2">
    <source>
        <dbReference type="ARBA" id="ARBA00022448"/>
    </source>
</evidence>
<dbReference type="InterPro" id="IPR006129">
    <property type="entry name" value="AdhesinB"/>
</dbReference>
<dbReference type="GO" id="GO:0030001">
    <property type="term" value="P:metal ion transport"/>
    <property type="evidence" value="ECO:0007669"/>
    <property type="project" value="InterPro"/>
</dbReference>
<dbReference type="PANTHER" id="PTHR42953:SF3">
    <property type="entry name" value="HIGH-AFFINITY ZINC UPTAKE SYSTEM PROTEIN ZNUA"/>
    <property type="match status" value="1"/>
</dbReference>
<comment type="similarity">
    <text evidence="1 4">Belongs to the bacterial solute-binding protein 9 family.</text>
</comment>
<dbReference type="PANTHER" id="PTHR42953">
    <property type="entry name" value="HIGH-AFFINITY ZINC UPTAKE SYSTEM PROTEIN ZNUA-RELATED"/>
    <property type="match status" value="1"/>
</dbReference>
<dbReference type="PROSITE" id="PS51257">
    <property type="entry name" value="PROKAR_LIPOPROTEIN"/>
    <property type="match status" value="1"/>
</dbReference>
<name>A0A837KWX0_STRAG</name>
<accession>A0A837KWX0</accession>
<dbReference type="RefSeq" id="WP_047209123.1">
    <property type="nucleotide sequence ID" value="NZ_LBKK01000057.1"/>
</dbReference>
<evidence type="ECO:0000256" key="1">
    <source>
        <dbReference type="ARBA" id="ARBA00011028"/>
    </source>
</evidence>
<dbReference type="PRINTS" id="PR00690">
    <property type="entry name" value="ADHESNFAMILY"/>
</dbReference>
<dbReference type="Gene3D" id="3.40.50.1980">
    <property type="entry name" value="Nitrogenase molybdenum iron protein domain"/>
    <property type="match status" value="2"/>
</dbReference>
<dbReference type="InterPro" id="IPR050492">
    <property type="entry name" value="Bact_metal-bind_prot9"/>
</dbReference>
<sequence length="318" mass="36124">MNFLIRKESIVKRKYLALGFALLYCLLVPFMTACQKQPKQTKDGLHIVTSFYPIYAMTKYISGDLNDVKMIQSRAGIHSFEPSSNDVAAIYDADLFVYHSHTLEAWAGKLDASKHHSKVKIVEASKGLTLDKVEGLEDMPVIDGVDPARLYDPHTWSDSLLAADEADIIAKQLAAIDPKHRSIYEKNAKSFREEAENIDHTFQAKFKKVKSRTFVTQHTAFSYLAKRYKIKQIGIAGISPEQEPTPRQLTEIRDFIKTYQVKTIFVEKNVSQKLAKTVAHTTGVKLKLLSPLESDPENNKSYLENVKENLTILYNELR</sequence>
<dbReference type="GO" id="GO:0046872">
    <property type="term" value="F:metal ion binding"/>
    <property type="evidence" value="ECO:0007669"/>
    <property type="project" value="InterPro"/>
</dbReference>
<dbReference type="InterPro" id="IPR006128">
    <property type="entry name" value="Lipoprotein_PsaA-like"/>
</dbReference>
<dbReference type="Pfam" id="PF01297">
    <property type="entry name" value="ZnuA"/>
    <property type="match status" value="1"/>
</dbReference>
<dbReference type="Proteomes" id="UP000035346">
    <property type="component" value="Unassembled WGS sequence"/>
</dbReference>
<organism evidence="5 6">
    <name type="scientific">Streptococcus agalactiae</name>
    <dbReference type="NCBI Taxonomy" id="1311"/>
    <lineage>
        <taxon>Bacteria</taxon>
        <taxon>Bacillati</taxon>
        <taxon>Bacillota</taxon>
        <taxon>Bacilli</taxon>
        <taxon>Lactobacillales</taxon>
        <taxon>Streptococcaceae</taxon>
        <taxon>Streptococcus</taxon>
    </lineage>
</organism>
<dbReference type="AlphaFoldDB" id="A0A837KWX0"/>
<reference evidence="5 6" key="1">
    <citation type="journal article" date="2015" name="PLoS ONE">
        <title>Genomic analysis reveals the molecular basis for capsule loss in the group B streptococcus population.</title>
        <authorList>
            <consortium name="DEVANI Consortium"/>
            <person name="Rosini R."/>
            <person name="Campisi E."/>
            <person name="De Chiara M."/>
            <person name="Tettelin H."/>
            <person name="Rinaudo D."/>
            <person name="Toniolo C."/>
            <person name="Metruccio M."/>
            <person name="Guidotti S."/>
            <person name="Sorensen U.B."/>
            <person name="Kilian M."/>
            <person name="Ramirez M."/>
            <person name="Janulczyk R."/>
            <person name="Donati C."/>
            <person name="Grandi G."/>
            <person name="Margarit I."/>
        </authorList>
    </citation>
    <scope>NUCLEOTIDE SEQUENCE [LARGE SCALE GENOMIC DNA]</scope>
    <source>
        <strain evidence="5 6">DK-B-USS-215</strain>
    </source>
</reference>
<evidence type="ECO:0000256" key="4">
    <source>
        <dbReference type="RuleBase" id="RU003512"/>
    </source>
</evidence>
<evidence type="ECO:0000313" key="6">
    <source>
        <dbReference type="Proteomes" id="UP000035346"/>
    </source>
</evidence>
<dbReference type="GO" id="GO:0007155">
    <property type="term" value="P:cell adhesion"/>
    <property type="evidence" value="ECO:0007669"/>
    <property type="project" value="InterPro"/>
</dbReference>
<comment type="caution">
    <text evidence="5">The sequence shown here is derived from an EMBL/GenBank/DDBJ whole genome shotgun (WGS) entry which is preliminary data.</text>
</comment>
<dbReference type="EMBL" id="LBKL01000099">
    <property type="protein sequence ID" value="KLL35302.1"/>
    <property type="molecule type" value="Genomic_DNA"/>
</dbReference>
<keyword evidence="3" id="KW-0732">Signal</keyword>
<dbReference type="InterPro" id="IPR006127">
    <property type="entry name" value="ZnuA-like"/>
</dbReference>
<evidence type="ECO:0000313" key="5">
    <source>
        <dbReference type="EMBL" id="KLL35302.1"/>
    </source>
</evidence>